<dbReference type="AlphaFoldDB" id="Q8GGP6"/>
<comment type="similarity">
    <text evidence="1">Belongs to the enoyl-CoA hydratase/isomerase family.</text>
</comment>
<dbReference type="PDB" id="4NNQ">
    <property type="method" value="X-ray"/>
    <property type="resolution" value="2.01 A"/>
    <property type="chains" value="A/B/C=1-265"/>
</dbReference>
<reference evidence="2" key="1">
    <citation type="journal article" date="2002" name="J. Bacteriol.">
        <title>Identification and localization of the gene cluster encoding biosynthesis of the antitumor macrolactam leinamycin in Streptomyces atroolivaceus S-140.</title>
        <authorList>
            <person name="Cheng Y.Q."/>
            <person name="Tang G.L."/>
            <person name="Shen B."/>
        </authorList>
    </citation>
    <scope>NUCLEOTIDE SEQUENCE</scope>
</reference>
<dbReference type="CDD" id="cd06558">
    <property type="entry name" value="crotonase-like"/>
    <property type="match status" value="1"/>
</dbReference>
<dbReference type="PDBsum" id="4NNQ"/>
<dbReference type="SUPFAM" id="SSF52096">
    <property type="entry name" value="ClpP/crotonase"/>
    <property type="match status" value="1"/>
</dbReference>
<proteinExistence type="evidence at protein level"/>
<dbReference type="BioCyc" id="MetaCyc:MONOMER-21906"/>
<reference evidence="3" key="5">
    <citation type="submission" date="2013-11" db="PDB data bank">
        <title>Crystal structure of LnmF protein from Streptomyces amphibiosporus.</title>
        <authorList>
            <consortium name="Midwest Center for Structural Genomics (MCSG)"/>
            <consortium name="Enzyme Discovery for Natural Product Biosynthesis (NatPro)"/>
            <person name="Michalska K."/>
            <person name="Bigelow L."/>
            <person name="Endres M."/>
            <person name="Babnigg G."/>
            <person name="Bingman C.A."/>
            <person name="Yennamalli R."/>
            <person name="Lohman J."/>
            <person name="Ma M."/>
            <person name="Shen B."/>
            <person name="Phillips Jr."/>
            <person name="G.N."/>
            <person name="Joachimiak A."/>
        </authorList>
    </citation>
    <scope>X-RAY CRYSTALLOGRAPHY (2.01 ANGSTROMS)</scope>
</reference>
<gene>
    <name evidence="2" type="primary">LnmF</name>
</gene>
<dbReference type="InterPro" id="IPR051683">
    <property type="entry name" value="Enoyl-CoA_Hydratase/Isomerase"/>
</dbReference>
<reference evidence="2" key="2">
    <citation type="submission" date="2002-02" db="EMBL/GenBank/DDBJ databases">
        <authorList>
            <person name="Cheng Y.-Q."/>
            <person name="Tang G.-L."/>
            <person name="Shen B."/>
        </authorList>
    </citation>
    <scope>NUCLEOTIDE SEQUENCE</scope>
</reference>
<name>Q8GGP6_STRAZ</name>
<dbReference type="InterPro" id="IPR029045">
    <property type="entry name" value="ClpP/crotonase-like_dom_sf"/>
</dbReference>
<evidence type="ECO:0000313" key="2">
    <source>
        <dbReference type="EMBL" id="AAN85519.1"/>
    </source>
</evidence>
<dbReference type="PANTHER" id="PTHR42964">
    <property type="entry name" value="ENOYL-COA HYDRATASE"/>
    <property type="match status" value="1"/>
</dbReference>
<dbReference type="InterPro" id="IPR001753">
    <property type="entry name" value="Enoyl-CoA_hydra/iso"/>
</dbReference>
<dbReference type="PANTHER" id="PTHR42964:SF1">
    <property type="entry name" value="POLYKETIDE BIOSYNTHESIS ENOYL-COA HYDRATASE PKSH-RELATED"/>
    <property type="match status" value="1"/>
</dbReference>
<dbReference type="Gene3D" id="6.10.30.40">
    <property type="match status" value="1"/>
</dbReference>
<keyword evidence="3" id="KW-0002">3D-structure</keyword>
<evidence type="ECO:0000256" key="1">
    <source>
        <dbReference type="ARBA" id="ARBA00005254"/>
    </source>
</evidence>
<dbReference type="EMBL" id="AF484556">
    <property type="protein sequence ID" value="AAN85519.1"/>
    <property type="molecule type" value="Genomic_DNA"/>
</dbReference>
<reference evidence="2" key="4">
    <citation type="journal article" date="2004" name="Chem. Biol.">
        <title>Leinamycin biosynthesis revealing unprecedented architectural complexity for a hybrid polyketide synthase and nonribosomal peptide synthetase.</title>
        <authorList>
            <person name="Tang G.L."/>
            <person name="Cheng Y.Q."/>
            <person name="Shen B."/>
        </authorList>
    </citation>
    <scope>NUCLEOTIDE SEQUENCE</scope>
</reference>
<sequence length="265" mass="28303">MTAIGPTHRGVRLTAEPHVLRATLTSPDGLNSLSGAALDALGAALDRAEADPECRVLLLEGSGGTFCTGLDFEEAAGDPAGGASQAGRGGAEFLALMRRFGETPLAVVACVDGRAAGGGVGLAAAADLVIATERSEFSLPEALWGLVPCCVLPVLVRRTGFQPAYAMALSTQPVSARRAADFRLVDEVVPDPDAAVRRLLVRLTRLDPATIGELKQYFRAMWFTTEDTDAFALREFTRLIDSPVARRRITDYTTTRRLPWEKPRP</sequence>
<reference evidence="2" key="3">
    <citation type="journal article" date="2003" name="Proc. Natl. Acad. Sci. U.S.A.">
        <title>Type I polyketide synthase requiring a discrete acyltransferase for polyketide biosynthesis.</title>
        <authorList>
            <person name="Cheng Y.Q."/>
            <person name="Tang G.L."/>
            <person name="Shen B."/>
        </authorList>
    </citation>
    <scope>NUCLEOTIDE SEQUENCE</scope>
</reference>
<dbReference type="EvolutionaryTrace" id="Q8GGP6"/>
<accession>Q8GGP6</accession>
<organism evidence="2">
    <name type="scientific">Streptomyces atroolivaceus</name>
    <dbReference type="NCBI Taxonomy" id="66869"/>
    <lineage>
        <taxon>Bacteria</taxon>
        <taxon>Bacillati</taxon>
        <taxon>Actinomycetota</taxon>
        <taxon>Actinomycetes</taxon>
        <taxon>Kitasatosporales</taxon>
        <taxon>Streptomycetaceae</taxon>
        <taxon>Streptomyces</taxon>
    </lineage>
</organism>
<evidence type="ECO:0007829" key="3">
    <source>
        <dbReference type="PDB" id="4NNQ"/>
    </source>
</evidence>
<dbReference type="SMR" id="Q8GGP6"/>
<dbReference type="Pfam" id="PF00378">
    <property type="entry name" value="ECH_1"/>
    <property type="match status" value="1"/>
</dbReference>
<protein>
    <submittedName>
        <fullName evidence="2">Putative enoyl-CoA hydratase</fullName>
    </submittedName>
</protein>
<dbReference type="GO" id="GO:0003824">
    <property type="term" value="F:catalytic activity"/>
    <property type="evidence" value="ECO:0007669"/>
    <property type="project" value="UniProtKB-ARBA"/>
</dbReference>
<dbReference type="Gene3D" id="3.90.226.10">
    <property type="entry name" value="2-enoyl-CoA Hydratase, Chain A, domain 1"/>
    <property type="match status" value="1"/>
</dbReference>